<dbReference type="GO" id="GO:0003677">
    <property type="term" value="F:DNA binding"/>
    <property type="evidence" value="ECO:0007669"/>
    <property type="project" value="InterPro"/>
</dbReference>
<evidence type="ECO:0000259" key="3">
    <source>
        <dbReference type="PROSITE" id="PS51029"/>
    </source>
</evidence>
<dbReference type="PROSITE" id="PS51031">
    <property type="entry name" value="BESS"/>
    <property type="match status" value="1"/>
</dbReference>
<feature type="compositionally biased region" description="Polar residues" evidence="2">
    <location>
        <begin position="158"/>
        <end position="172"/>
    </location>
</feature>
<dbReference type="EMBL" id="OV170221">
    <property type="protein sequence ID" value="CAH0713471.1"/>
    <property type="molecule type" value="Genomic_DNA"/>
</dbReference>
<feature type="region of interest" description="Disordered" evidence="2">
    <location>
        <begin position="1"/>
        <end position="26"/>
    </location>
</feature>
<keyword evidence="1" id="KW-0539">Nucleus</keyword>
<name>A0A8J9Y3H6_9NEOP</name>
<evidence type="ECO:0000259" key="4">
    <source>
        <dbReference type="PROSITE" id="PS51031"/>
    </source>
</evidence>
<dbReference type="InterPro" id="IPR006578">
    <property type="entry name" value="MADF-dom"/>
</dbReference>
<evidence type="ECO:0008006" key="7">
    <source>
        <dbReference type="Google" id="ProtNLM"/>
    </source>
</evidence>
<dbReference type="GO" id="GO:0005667">
    <property type="term" value="C:transcription regulator complex"/>
    <property type="evidence" value="ECO:0007669"/>
    <property type="project" value="TreeGrafter"/>
</dbReference>
<dbReference type="Proteomes" id="UP000838878">
    <property type="component" value="Chromosome 1"/>
</dbReference>
<dbReference type="Pfam" id="PF02944">
    <property type="entry name" value="BESS"/>
    <property type="match status" value="1"/>
</dbReference>
<feature type="compositionally biased region" description="Polar residues" evidence="2">
    <location>
        <begin position="248"/>
        <end position="257"/>
    </location>
</feature>
<sequence>MRLASRRGRADSRTPRPLRRAAAVASHDSDRATEVMIRKTLYQLNPVCLIEEIKKRPGLYRTEQPADREEKLQLWKEVGAAIYSDWDTFNKATAYDRVLQLQRKWRSLRDAYNRELRARRATPRGNRRVYIYFKRMSFLGGFEGSVSDDDNQDGNEIIYTNQPEDPLFSTTTHKPKKKRRKKSSSESDNPPEELEMPVFPVDVSDDSDSDKLFLLSFLPEMKQLPSNIKMWARAQIANVMQEAVSSHYNNSVPNDRNSMVKYRRDSSE</sequence>
<dbReference type="InterPro" id="IPR039353">
    <property type="entry name" value="TF_Adf1"/>
</dbReference>
<dbReference type="AlphaFoldDB" id="A0A8J9Y3H6"/>
<evidence type="ECO:0000256" key="1">
    <source>
        <dbReference type="PROSITE-ProRule" id="PRU00371"/>
    </source>
</evidence>
<evidence type="ECO:0000256" key="2">
    <source>
        <dbReference type="SAM" id="MobiDB-lite"/>
    </source>
</evidence>
<proteinExistence type="predicted"/>
<protein>
    <recommendedName>
        <fullName evidence="7">MADF domain-containing protein</fullName>
    </recommendedName>
</protein>
<feature type="domain" description="MADF" evidence="3">
    <location>
        <begin position="48"/>
        <end position="144"/>
    </location>
</feature>
<evidence type="ECO:0000313" key="5">
    <source>
        <dbReference type="EMBL" id="CAH0713471.1"/>
    </source>
</evidence>
<feature type="compositionally biased region" description="Basic residues" evidence="2">
    <location>
        <begin position="173"/>
        <end position="182"/>
    </location>
</feature>
<dbReference type="Pfam" id="PF10545">
    <property type="entry name" value="MADF_DNA_bdg"/>
    <property type="match status" value="1"/>
</dbReference>
<gene>
    <name evidence="5" type="ORF">BINO364_LOCUS634</name>
</gene>
<keyword evidence="6" id="KW-1185">Reference proteome</keyword>
<accession>A0A8J9Y3H6</accession>
<reference evidence="5" key="1">
    <citation type="submission" date="2021-12" db="EMBL/GenBank/DDBJ databases">
        <authorList>
            <person name="Martin H S."/>
        </authorList>
    </citation>
    <scope>NUCLEOTIDE SEQUENCE</scope>
</reference>
<feature type="domain" description="BESS" evidence="4">
    <location>
        <begin position="207"/>
        <end position="246"/>
    </location>
</feature>
<organism evidence="5 6">
    <name type="scientific">Brenthis ino</name>
    <name type="common">lesser marbled fritillary</name>
    <dbReference type="NCBI Taxonomy" id="405034"/>
    <lineage>
        <taxon>Eukaryota</taxon>
        <taxon>Metazoa</taxon>
        <taxon>Ecdysozoa</taxon>
        <taxon>Arthropoda</taxon>
        <taxon>Hexapoda</taxon>
        <taxon>Insecta</taxon>
        <taxon>Pterygota</taxon>
        <taxon>Neoptera</taxon>
        <taxon>Endopterygota</taxon>
        <taxon>Lepidoptera</taxon>
        <taxon>Glossata</taxon>
        <taxon>Ditrysia</taxon>
        <taxon>Papilionoidea</taxon>
        <taxon>Nymphalidae</taxon>
        <taxon>Heliconiinae</taxon>
        <taxon>Argynnini</taxon>
        <taxon>Brenthis</taxon>
    </lineage>
</organism>
<dbReference type="PANTHER" id="PTHR12243">
    <property type="entry name" value="MADF DOMAIN TRANSCRIPTION FACTOR"/>
    <property type="match status" value="1"/>
</dbReference>
<dbReference type="GO" id="GO:0006357">
    <property type="term" value="P:regulation of transcription by RNA polymerase II"/>
    <property type="evidence" value="ECO:0007669"/>
    <property type="project" value="TreeGrafter"/>
</dbReference>
<dbReference type="InterPro" id="IPR004210">
    <property type="entry name" value="BESS_motif"/>
</dbReference>
<dbReference type="PANTHER" id="PTHR12243:SF67">
    <property type="entry name" value="COREPRESSOR OF PANGOLIN, ISOFORM A-RELATED"/>
    <property type="match status" value="1"/>
</dbReference>
<dbReference type="OrthoDB" id="7276605at2759"/>
<dbReference type="SMART" id="SM00595">
    <property type="entry name" value="MADF"/>
    <property type="match status" value="1"/>
</dbReference>
<evidence type="ECO:0000313" key="6">
    <source>
        <dbReference type="Proteomes" id="UP000838878"/>
    </source>
</evidence>
<dbReference type="GO" id="GO:0005634">
    <property type="term" value="C:nucleus"/>
    <property type="evidence" value="ECO:0007669"/>
    <property type="project" value="UniProtKB-SubCell"/>
</dbReference>
<feature type="non-terminal residue" evidence="5">
    <location>
        <position position="268"/>
    </location>
</feature>
<dbReference type="PROSITE" id="PS51029">
    <property type="entry name" value="MADF"/>
    <property type="match status" value="1"/>
</dbReference>
<feature type="region of interest" description="Disordered" evidence="2">
    <location>
        <begin position="248"/>
        <end position="268"/>
    </location>
</feature>
<comment type="subcellular location">
    <subcellularLocation>
        <location evidence="1">Nucleus</location>
    </subcellularLocation>
</comment>
<feature type="region of interest" description="Disordered" evidence="2">
    <location>
        <begin position="144"/>
        <end position="201"/>
    </location>
</feature>